<protein>
    <submittedName>
        <fullName evidence="1">Uncharacterized protein</fullName>
    </submittedName>
</protein>
<organism evidence="1 2">
    <name type="scientific">Pseudanabaena galeata UHCC 0370</name>
    <dbReference type="NCBI Taxonomy" id="3110310"/>
    <lineage>
        <taxon>Bacteria</taxon>
        <taxon>Bacillati</taxon>
        <taxon>Cyanobacteriota</taxon>
        <taxon>Cyanophyceae</taxon>
        <taxon>Pseudanabaenales</taxon>
        <taxon>Pseudanabaenaceae</taxon>
        <taxon>Pseudanabaena</taxon>
    </lineage>
</organism>
<sequence length="116" mass="13050">MPQVIESISVSSVDVTDAEQQVMLNFSLPLHSLVDAIAKLGLRELIQLKRLIESQINQALENYTGDDNLILDEVERQHPAYDATMTQAVQSAMDESQNQKFTNGSDFRDWLVSILD</sequence>
<proteinExistence type="predicted"/>
<accession>A0ABU5TJY6</accession>
<evidence type="ECO:0000313" key="2">
    <source>
        <dbReference type="Proteomes" id="UP001301388"/>
    </source>
</evidence>
<gene>
    <name evidence="1" type="ORF">VB774_13535</name>
</gene>
<reference evidence="1 2" key="1">
    <citation type="submission" date="2023-12" db="EMBL/GenBank/DDBJ databases">
        <title>Baltic Sea Cyanobacteria.</title>
        <authorList>
            <person name="Delbaje E."/>
            <person name="Fewer D.P."/>
            <person name="Shishido T.K."/>
        </authorList>
    </citation>
    <scope>NUCLEOTIDE SEQUENCE [LARGE SCALE GENOMIC DNA]</scope>
    <source>
        <strain evidence="1 2">UHCC 0370</strain>
    </source>
</reference>
<comment type="caution">
    <text evidence="1">The sequence shown here is derived from an EMBL/GenBank/DDBJ whole genome shotgun (WGS) entry which is preliminary data.</text>
</comment>
<dbReference type="EMBL" id="JAYGIE010000077">
    <property type="protein sequence ID" value="MEA5478645.1"/>
    <property type="molecule type" value="Genomic_DNA"/>
</dbReference>
<dbReference type="RefSeq" id="WP_323262087.1">
    <property type="nucleotide sequence ID" value="NZ_JAYGIE010000077.1"/>
</dbReference>
<evidence type="ECO:0000313" key="1">
    <source>
        <dbReference type="EMBL" id="MEA5478645.1"/>
    </source>
</evidence>
<dbReference type="Proteomes" id="UP001301388">
    <property type="component" value="Unassembled WGS sequence"/>
</dbReference>
<keyword evidence="2" id="KW-1185">Reference proteome</keyword>
<name>A0ABU5TJY6_9CYAN</name>